<dbReference type="VEuPathDB" id="MicrosporidiaDB:HERIO_396"/>
<reference evidence="2 3" key="1">
    <citation type="journal article" date="2017" name="Environ. Microbiol.">
        <title>Decay of the glycolytic pathway and adaptation to intranuclear parasitism within Enterocytozoonidae microsporidia.</title>
        <authorList>
            <person name="Wiredu Boakye D."/>
            <person name="Jaroenlak P."/>
            <person name="Prachumwat A."/>
            <person name="Williams T.A."/>
            <person name="Bateman K.S."/>
            <person name="Itsathitphaisarn O."/>
            <person name="Sritunyalucksana K."/>
            <person name="Paszkiewicz K.H."/>
            <person name="Moore K.A."/>
            <person name="Stentiford G.D."/>
            <person name="Williams B.A."/>
        </authorList>
    </citation>
    <scope>NUCLEOTIDE SEQUENCE [LARGE SCALE GENOMIC DNA]</scope>
    <source>
        <strain evidence="3">canceri</strain>
    </source>
</reference>
<proteinExistence type="predicted"/>
<evidence type="ECO:0000256" key="1">
    <source>
        <dbReference type="SAM" id="Phobius"/>
    </source>
</evidence>
<name>A0A1X0QG83_9MICR</name>
<evidence type="ECO:0000313" key="2">
    <source>
        <dbReference type="EMBL" id="ORD98777.1"/>
    </source>
</evidence>
<dbReference type="VEuPathDB" id="MicrosporidiaDB:A0H76_1934"/>
<comment type="caution">
    <text evidence="2">The sequence shown here is derived from an EMBL/GenBank/DDBJ whole genome shotgun (WGS) entry which is preliminary data.</text>
</comment>
<gene>
    <name evidence="2" type="ORF">A0H76_1934</name>
</gene>
<dbReference type="EMBL" id="LTAI01000449">
    <property type="protein sequence ID" value="ORD98777.1"/>
    <property type="molecule type" value="Genomic_DNA"/>
</dbReference>
<sequence length="269" mass="32333">MLRSIFYLHGLLKNIISSSENEITVNETTMTELFKDESFSENYKKLKETAHNLHEKTIKGKNKTEVVYTPHYKFLWKNTEFNSIVLTLKEFLLELKSIEKIPKPLLNLFITALIEYDTFILLYKKFDDEIEKHGIDKTKFFKYNEDYVINNVFKLIFYYVMYFKHLFVINNRYEKMFINLNNEETLSVGIKIANFFNKKLKESDDFTLNEIDFTLYFDCFIETSNYDKKDVISIIKEITCKFFELSNMSEFLDDLNLKIYKALTEFYDN</sequence>
<feature type="transmembrane region" description="Helical" evidence="1">
    <location>
        <begin position="147"/>
        <end position="167"/>
    </location>
</feature>
<dbReference type="Proteomes" id="UP000192501">
    <property type="component" value="Unassembled WGS sequence"/>
</dbReference>
<keyword evidence="1" id="KW-1133">Transmembrane helix</keyword>
<evidence type="ECO:0000313" key="3">
    <source>
        <dbReference type="Proteomes" id="UP000192501"/>
    </source>
</evidence>
<dbReference type="AlphaFoldDB" id="A0A1X0QG83"/>
<organism evidence="2 3">
    <name type="scientific">Hepatospora eriocheir</name>
    <dbReference type="NCBI Taxonomy" id="1081669"/>
    <lineage>
        <taxon>Eukaryota</taxon>
        <taxon>Fungi</taxon>
        <taxon>Fungi incertae sedis</taxon>
        <taxon>Microsporidia</taxon>
        <taxon>Hepatosporidae</taxon>
        <taxon>Hepatospora</taxon>
    </lineage>
</organism>
<keyword evidence="1" id="KW-0472">Membrane</keyword>
<keyword evidence="1" id="KW-0812">Transmembrane</keyword>
<protein>
    <submittedName>
        <fullName evidence="2">Uncharacterized protein</fullName>
    </submittedName>
</protein>
<accession>A0A1X0QG83</accession>